<proteinExistence type="predicted"/>
<evidence type="ECO:0000313" key="2">
    <source>
        <dbReference type="Proteomes" id="UP000029093"/>
    </source>
</evidence>
<dbReference type="Proteomes" id="UP000029093">
    <property type="component" value="Unassembled WGS sequence"/>
</dbReference>
<accession>A0A086ZFB6</accession>
<dbReference type="AlphaFoldDB" id="A0A086ZFB6"/>
<sequence>MSVFVVVVVAFLIWLLAVVAVLSLCRAAKLADERAERLWLSRQALEPVCDLVMEGVVDDDELGSRVAEAA</sequence>
<protein>
    <submittedName>
        <fullName evidence="1">Uncharacterized protein</fullName>
    </submittedName>
</protein>
<organism evidence="1 2">
    <name type="scientific">Bifidobacterium boum</name>
    <dbReference type="NCBI Taxonomy" id="78343"/>
    <lineage>
        <taxon>Bacteria</taxon>
        <taxon>Bacillati</taxon>
        <taxon>Actinomycetota</taxon>
        <taxon>Actinomycetes</taxon>
        <taxon>Bifidobacteriales</taxon>
        <taxon>Bifidobacteriaceae</taxon>
        <taxon>Bifidobacterium</taxon>
    </lineage>
</organism>
<dbReference type="GeneID" id="303204779"/>
<name>A0A086ZFB6_9BIFI</name>
<dbReference type="RefSeq" id="WP_026503232.1">
    <property type="nucleotide sequence ID" value="NZ_JBQKGB010000005.1"/>
</dbReference>
<evidence type="ECO:0000313" key="1">
    <source>
        <dbReference type="EMBL" id="KFI45216.1"/>
    </source>
</evidence>
<reference evidence="1 2" key="1">
    <citation type="submission" date="2014-03" db="EMBL/GenBank/DDBJ databases">
        <title>Genomics of Bifidobacteria.</title>
        <authorList>
            <person name="Ventura M."/>
            <person name="Milani C."/>
            <person name="Lugli G.A."/>
        </authorList>
    </citation>
    <scope>NUCLEOTIDE SEQUENCE [LARGE SCALE GENOMIC DNA]</scope>
    <source>
        <strain evidence="1 2">LMG 10736</strain>
    </source>
</reference>
<comment type="caution">
    <text evidence="1">The sequence shown here is derived from an EMBL/GenBank/DDBJ whole genome shotgun (WGS) entry which is preliminary data.</text>
</comment>
<keyword evidence="2" id="KW-1185">Reference proteome</keyword>
<gene>
    <name evidence="1" type="ORF">BBOU_1682</name>
</gene>
<dbReference type="EMBL" id="JGYQ01000018">
    <property type="protein sequence ID" value="KFI45216.1"/>
    <property type="molecule type" value="Genomic_DNA"/>
</dbReference>